<dbReference type="Proteomes" id="UP000180098">
    <property type="component" value="Unassembled WGS sequence"/>
</dbReference>
<organism evidence="1 2">
    <name type="scientific">Anaerobacillus arseniciselenatis</name>
    <dbReference type="NCBI Taxonomy" id="85682"/>
    <lineage>
        <taxon>Bacteria</taxon>
        <taxon>Bacillati</taxon>
        <taxon>Bacillota</taxon>
        <taxon>Bacilli</taxon>
        <taxon>Bacillales</taxon>
        <taxon>Bacillaceae</taxon>
        <taxon>Anaerobacillus</taxon>
    </lineage>
</organism>
<reference evidence="1 2" key="1">
    <citation type="submission" date="2016-10" db="EMBL/GenBank/DDBJ databases">
        <title>Draft genome sequences of four alkaliphilic bacteria belonging to the Anaerobacillus genus.</title>
        <authorList>
            <person name="Bassil N.M."/>
            <person name="Lloyd J.R."/>
        </authorList>
    </citation>
    <scope>NUCLEOTIDE SEQUENCE [LARGE SCALE GENOMIC DNA]</scope>
    <source>
        <strain evidence="1 2">DSM 15340</strain>
    </source>
</reference>
<gene>
    <name evidence="1" type="ORF">BKP35_13340</name>
</gene>
<proteinExistence type="predicted"/>
<name>A0A1S2LCW6_9BACI</name>
<accession>A0A1S2LCW6</accession>
<evidence type="ECO:0000313" key="2">
    <source>
        <dbReference type="Proteomes" id="UP000180098"/>
    </source>
</evidence>
<sequence length="61" mass="7720">MWFMKITRWIYWKQIFQSKFQASCLKAKLEDNWHNGYEIPPWVEIRQLAEEKYVVRYTFDE</sequence>
<evidence type="ECO:0000313" key="1">
    <source>
        <dbReference type="EMBL" id="OIJ10342.1"/>
    </source>
</evidence>
<keyword evidence="2" id="KW-1185">Reference proteome</keyword>
<dbReference type="AlphaFoldDB" id="A0A1S2LCW6"/>
<dbReference type="OrthoDB" id="2376918at2"/>
<dbReference type="EMBL" id="MLQQ01000040">
    <property type="protein sequence ID" value="OIJ10342.1"/>
    <property type="molecule type" value="Genomic_DNA"/>
</dbReference>
<comment type="caution">
    <text evidence="1">The sequence shown here is derived from an EMBL/GenBank/DDBJ whole genome shotgun (WGS) entry which is preliminary data.</text>
</comment>
<protein>
    <submittedName>
        <fullName evidence="1">Uncharacterized protein</fullName>
    </submittedName>
</protein>